<keyword evidence="3" id="KW-1185">Reference proteome</keyword>
<feature type="compositionally biased region" description="Gly residues" evidence="1">
    <location>
        <begin position="193"/>
        <end position="215"/>
    </location>
</feature>
<dbReference type="Proteomes" id="UP000567293">
    <property type="component" value="Unassembled WGS sequence"/>
</dbReference>
<accession>A0A7V8NQR9</accession>
<evidence type="ECO:0000313" key="2">
    <source>
        <dbReference type="EMBL" id="MBA0085745.1"/>
    </source>
</evidence>
<evidence type="ECO:0000313" key="3">
    <source>
        <dbReference type="Proteomes" id="UP000567293"/>
    </source>
</evidence>
<evidence type="ECO:0000256" key="1">
    <source>
        <dbReference type="SAM" id="MobiDB-lite"/>
    </source>
</evidence>
<gene>
    <name evidence="2" type="ORF">HRJ53_12175</name>
</gene>
<dbReference type="AlphaFoldDB" id="A0A7V8NQR9"/>
<reference evidence="2" key="1">
    <citation type="submission" date="2020-06" db="EMBL/GenBank/DDBJ databases">
        <title>Legume-microbial interactions unlock mineral nutrients during tropical forest succession.</title>
        <authorList>
            <person name="Epihov D.Z."/>
        </authorList>
    </citation>
    <scope>NUCLEOTIDE SEQUENCE [LARGE SCALE GENOMIC DNA]</scope>
    <source>
        <strain evidence="2">Pan2503</strain>
    </source>
</reference>
<sequence>MDLVAHDRAIADPMYRVLERCGLIETMAALETAIAGERMEDITRNFGIAKNFLLGLRDYARNVKAPDPLADDRRRLDEERQEVANEGLRHFYGGVRSTVNGQVMALINRELRQALAGRKIPLTVANRLRKEINAELASVTNTAAGYADRYEAVMKQRNPDAAVRFIVAAARRNIPGVVRKLVREFNLSGGAGGTGTLRRMGTGGGSARTSGGGTTVAGRPKTADVDFTRTDKVAWLGSLNLPHGEAWLKNGKKAKW</sequence>
<feature type="region of interest" description="Disordered" evidence="1">
    <location>
        <begin position="193"/>
        <end position="221"/>
    </location>
</feature>
<protein>
    <submittedName>
        <fullName evidence="2">Uncharacterized protein</fullName>
    </submittedName>
</protein>
<organism evidence="2 3">
    <name type="scientific">Candidatus Acidiferrum panamense</name>
    <dbReference type="NCBI Taxonomy" id="2741543"/>
    <lineage>
        <taxon>Bacteria</taxon>
        <taxon>Pseudomonadati</taxon>
        <taxon>Acidobacteriota</taxon>
        <taxon>Terriglobia</taxon>
        <taxon>Candidatus Acidiferrales</taxon>
        <taxon>Candidatus Acidiferrum</taxon>
    </lineage>
</organism>
<name>A0A7V8NQR9_9BACT</name>
<proteinExistence type="predicted"/>
<comment type="caution">
    <text evidence="2">The sequence shown here is derived from an EMBL/GenBank/DDBJ whole genome shotgun (WGS) entry which is preliminary data.</text>
</comment>
<dbReference type="EMBL" id="JACDQQ010001188">
    <property type="protein sequence ID" value="MBA0085745.1"/>
    <property type="molecule type" value="Genomic_DNA"/>
</dbReference>